<gene>
    <name evidence="2" type="ORF">OJF2_16110</name>
</gene>
<keyword evidence="3" id="KW-1185">Reference proteome</keyword>
<reference evidence="2 3" key="1">
    <citation type="submission" date="2019-08" db="EMBL/GenBank/DDBJ databases">
        <title>Deep-cultivation of Planctomycetes and their phenomic and genomic characterization uncovers novel biology.</title>
        <authorList>
            <person name="Wiegand S."/>
            <person name="Jogler M."/>
            <person name="Boedeker C."/>
            <person name="Pinto D."/>
            <person name="Vollmers J."/>
            <person name="Rivas-Marin E."/>
            <person name="Kohn T."/>
            <person name="Peeters S.H."/>
            <person name="Heuer A."/>
            <person name="Rast P."/>
            <person name="Oberbeckmann S."/>
            <person name="Bunk B."/>
            <person name="Jeske O."/>
            <person name="Meyerdierks A."/>
            <person name="Storesund J.E."/>
            <person name="Kallscheuer N."/>
            <person name="Luecker S."/>
            <person name="Lage O.M."/>
            <person name="Pohl T."/>
            <person name="Merkel B.J."/>
            <person name="Hornburger P."/>
            <person name="Mueller R.-W."/>
            <person name="Bruemmer F."/>
            <person name="Labrenz M."/>
            <person name="Spormann A.M."/>
            <person name="Op den Camp H."/>
            <person name="Overmann J."/>
            <person name="Amann R."/>
            <person name="Jetten M.S.M."/>
            <person name="Mascher T."/>
            <person name="Medema M.H."/>
            <person name="Devos D.P."/>
            <person name="Kaster A.-K."/>
            <person name="Ovreas L."/>
            <person name="Rohde M."/>
            <person name="Galperin M.Y."/>
            <person name="Jogler C."/>
        </authorList>
    </citation>
    <scope>NUCLEOTIDE SEQUENCE [LARGE SCALE GENOMIC DNA]</scope>
    <source>
        <strain evidence="2 3">OJF2</strain>
    </source>
</reference>
<evidence type="ECO:0008006" key="4">
    <source>
        <dbReference type="Google" id="ProtNLM"/>
    </source>
</evidence>
<dbReference type="KEGG" id="agv:OJF2_16110"/>
<accession>A0A5B9VYQ7</accession>
<dbReference type="AlphaFoldDB" id="A0A5B9VYQ7"/>
<evidence type="ECO:0000256" key="1">
    <source>
        <dbReference type="SAM" id="MobiDB-lite"/>
    </source>
</evidence>
<sequence length="159" mass="18146">MGFFNALKRVLTHEGRKEADDDATRRIRDLWGLDEEEPGASPSATVGADASAYDRSQWQKRLQRIVDELPESRPRWADLMQDAHALHLEPAWLHERHLEALALLVRRAVADRVFSEQEHRRIDLARDLMNIPEEEAVKVLHDIVAEAEAVFGAPIKDEG</sequence>
<protein>
    <recommendedName>
        <fullName evidence="4">Tellurite resistance protein TerB</fullName>
    </recommendedName>
</protein>
<dbReference type="EMBL" id="CP042997">
    <property type="protein sequence ID" value="QEH33114.1"/>
    <property type="molecule type" value="Genomic_DNA"/>
</dbReference>
<evidence type="ECO:0000313" key="2">
    <source>
        <dbReference type="EMBL" id="QEH33114.1"/>
    </source>
</evidence>
<dbReference type="OrthoDB" id="272419at2"/>
<proteinExistence type="predicted"/>
<feature type="region of interest" description="Disordered" evidence="1">
    <location>
        <begin position="33"/>
        <end position="52"/>
    </location>
</feature>
<name>A0A5B9VYQ7_9BACT</name>
<dbReference type="Proteomes" id="UP000324233">
    <property type="component" value="Chromosome"/>
</dbReference>
<organism evidence="2 3">
    <name type="scientific">Aquisphaera giovannonii</name>
    <dbReference type="NCBI Taxonomy" id="406548"/>
    <lineage>
        <taxon>Bacteria</taxon>
        <taxon>Pseudomonadati</taxon>
        <taxon>Planctomycetota</taxon>
        <taxon>Planctomycetia</taxon>
        <taxon>Isosphaerales</taxon>
        <taxon>Isosphaeraceae</taxon>
        <taxon>Aquisphaera</taxon>
    </lineage>
</organism>
<dbReference type="RefSeq" id="WP_148592769.1">
    <property type="nucleotide sequence ID" value="NZ_CP042997.1"/>
</dbReference>
<evidence type="ECO:0000313" key="3">
    <source>
        <dbReference type="Proteomes" id="UP000324233"/>
    </source>
</evidence>